<name>A0ABR2LKV0_9ASPA</name>
<keyword evidence="9" id="KW-1185">Reference proteome</keyword>
<dbReference type="Proteomes" id="UP001412067">
    <property type="component" value="Unassembled WGS sequence"/>
</dbReference>
<dbReference type="InterPro" id="IPR026015">
    <property type="entry name" value="ATP_synth_OSCP/delta_N_sf"/>
</dbReference>
<keyword evidence="6" id="KW-0472">Membrane</keyword>
<evidence type="ECO:0000313" key="8">
    <source>
        <dbReference type="EMBL" id="KAK8943442.1"/>
    </source>
</evidence>
<gene>
    <name evidence="8" type="ORF">KSP40_PGU007689</name>
</gene>
<evidence type="ECO:0000256" key="4">
    <source>
        <dbReference type="ARBA" id="ARBA00022781"/>
    </source>
</evidence>
<dbReference type="PANTHER" id="PTHR11910">
    <property type="entry name" value="ATP SYNTHASE DELTA CHAIN"/>
    <property type="match status" value="1"/>
</dbReference>
<keyword evidence="3" id="KW-0813">Transport</keyword>
<evidence type="ECO:0000256" key="7">
    <source>
        <dbReference type="ARBA" id="ARBA00023310"/>
    </source>
</evidence>
<proteinExistence type="inferred from homology"/>
<evidence type="ECO:0000313" key="9">
    <source>
        <dbReference type="Proteomes" id="UP001412067"/>
    </source>
</evidence>
<reference evidence="8 9" key="1">
    <citation type="journal article" date="2022" name="Nat. Plants">
        <title>Genomes of leafy and leafless Platanthera orchids illuminate the evolution of mycoheterotrophy.</title>
        <authorList>
            <person name="Li M.H."/>
            <person name="Liu K.W."/>
            <person name="Li Z."/>
            <person name="Lu H.C."/>
            <person name="Ye Q.L."/>
            <person name="Zhang D."/>
            <person name="Wang J.Y."/>
            <person name="Li Y.F."/>
            <person name="Zhong Z.M."/>
            <person name="Liu X."/>
            <person name="Yu X."/>
            <person name="Liu D.K."/>
            <person name="Tu X.D."/>
            <person name="Liu B."/>
            <person name="Hao Y."/>
            <person name="Liao X.Y."/>
            <person name="Jiang Y.T."/>
            <person name="Sun W.H."/>
            <person name="Chen J."/>
            <person name="Chen Y.Q."/>
            <person name="Ai Y."/>
            <person name="Zhai J.W."/>
            <person name="Wu S.S."/>
            <person name="Zhou Z."/>
            <person name="Hsiao Y.Y."/>
            <person name="Wu W.L."/>
            <person name="Chen Y.Y."/>
            <person name="Lin Y.F."/>
            <person name="Hsu J.L."/>
            <person name="Li C.Y."/>
            <person name="Wang Z.W."/>
            <person name="Zhao X."/>
            <person name="Zhong W.Y."/>
            <person name="Ma X.K."/>
            <person name="Ma L."/>
            <person name="Huang J."/>
            <person name="Chen G.Z."/>
            <person name="Huang M.Z."/>
            <person name="Huang L."/>
            <person name="Peng D.H."/>
            <person name="Luo Y.B."/>
            <person name="Zou S.Q."/>
            <person name="Chen S.P."/>
            <person name="Lan S."/>
            <person name="Tsai W.C."/>
            <person name="Van de Peer Y."/>
            <person name="Liu Z.J."/>
        </authorList>
    </citation>
    <scope>NUCLEOTIDE SEQUENCE [LARGE SCALE GENOMIC DNA]</scope>
    <source>
        <strain evidence="8">Lor288</strain>
    </source>
</reference>
<keyword evidence="7" id="KW-0066">ATP synthesis</keyword>
<evidence type="ECO:0008006" key="10">
    <source>
        <dbReference type="Google" id="ProtNLM"/>
    </source>
</evidence>
<organism evidence="8 9">
    <name type="scientific">Platanthera guangdongensis</name>
    <dbReference type="NCBI Taxonomy" id="2320717"/>
    <lineage>
        <taxon>Eukaryota</taxon>
        <taxon>Viridiplantae</taxon>
        <taxon>Streptophyta</taxon>
        <taxon>Embryophyta</taxon>
        <taxon>Tracheophyta</taxon>
        <taxon>Spermatophyta</taxon>
        <taxon>Magnoliopsida</taxon>
        <taxon>Liliopsida</taxon>
        <taxon>Asparagales</taxon>
        <taxon>Orchidaceae</taxon>
        <taxon>Orchidoideae</taxon>
        <taxon>Orchideae</taxon>
        <taxon>Orchidinae</taxon>
        <taxon>Platanthera</taxon>
    </lineage>
</organism>
<accession>A0ABR2LKV0</accession>
<dbReference type="SUPFAM" id="SSF47928">
    <property type="entry name" value="N-terminal domain of the delta subunit of the F1F0-ATP synthase"/>
    <property type="match status" value="1"/>
</dbReference>
<dbReference type="PRINTS" id="PR00125">
    <property type="entry name" value="ATPASEDELTA"/>
</dbReference>
<dbReference type="NCBIfam" id="TIGR01145">
    <property type="entry name" value="ATP_synt_delta"/>
    <property type="match status" value="1"/>
</dbReference>
<dbReference type="Pfam" id="PF00213">
    <property type="entry name" value="OSCP"/>
    <property type="match status" value="1"/>
</dbReference>
<sequence length="195" mass="21859">MADSPASSYASAIAEVDKSNNTLDATIDDLEKVETFFPNSSVQSFFINPTISDEKKLEVIKDIAAAFDLQIYTVNFLSILIDMRRIDFIGEIVKEFEFCFNAITGREVALVSSVVKLESQHLAQIAKTVQRLTASKNVRIKTAIDPSLVAGFTIRMRLPLSWTSQLSRLLEVRSGSLFFDYACPFFLFRLLVSNL</sequence>
<keyword evidence="5" id="KW-0406">Ion transport</keyword>
<evidence type="ECO:0000256" key="3">
    <source>
        <dbReference type="ARBA" id="ARBA00022448"/>
    </source>
</evidence>
<evidence type="ECO:0000256" key="5">
    <source>
        <dbReference type="ARBA" id="ARBA00023065"/>
    </source>
</evidence>
<protein>
    <recommendedName>
        <fullName evidence="10">ATP synthase subunit delta, chloroplastic</fullName>
    </recommendedName>
</protein>
<comment type="subcellular location">
    <subcellularLocation>
        <location evidence="1">Membrane</location>
    </subcellularLocation>
</comment>
<evidence type="ECO:0000256" key="1">
    <source>
        <dbReference type="ARBA" id="ARBA00004370"/>
    </source>
</evidence>
<evidence type="ECO:0000256" key="6">
    <source>
        <dbReference type="ARBA" id="ARBA00023136"/>
    </source>
</evidence>
<dbReference type="InterPro" id="IPR000711">
    <property type="entry name" value="ATPase_OSCP/dsu"/>
</dbReference>
<dbReference type="EMBL" id="JBBWWR010000018">
    <property type="protein sequence ID" value="KAK8943442.1"/>
    <property type="molecule type" value="Genomic_DNA"/>
</dbReference>
<comment type="similarity">
    <text evidence="2">Belongs to the ATPase delta chain family.</text>
</comment>
<dbReference type="Gene3D" id="1.10.520.20">
    <property type="entry name" value="N-terminal domain of the delta subunit of the F1F0-ATP synthase"/>
    <property type="match status" value="1"/>
</dbReference>
<evidence type="ECO:0000256" key="2">
    <source>
        <dbReference type="ARBA" id="ARBA00007046"/>
    </source>
</evidence>
<keyword evidence="4" id="KW-0375">Hydrogen ion transport</keyword>
<dbReference type="HAMAP" id="MF_01416">
    <property type="entry name" value="ATP_synth_delta_bact"/>
    <property type="match status" value="1"/>
</dbReference>
<comment type="caution">
    <text evidence="8">The sequence shown here is derived from an EMBL/GenBank/DDBJ whole genome shotgun (WGS) entry which is preliminary data.</text>
</comment>